<accession>X8CH51</accession>
<gene>
    <name evidence="1" type="ORF">I550_3554</name>
</gene>
<dbReference type="EMBL" id="JAOG01000002">
    <property type="protein sequence ID" value="EUA55399.1"/>
    <property type="molecule type" value="Genomic_DNA"/>
</dbReference>
<evidence type="ECO:0000313" key="1">
    <source>
        <dbReference type="EMBL" id="EUA55399.1"/>
    </source>
</evidence>
<evidence type="ECO:0000313" key="2">
    <source>
        <dbReference type="Proteomes" id="UP000020825"/>
    </source>
</evidence>
<name>X8CH51_MYCIT</name>
<protein>
    <submittedName>
        <fullName evidence="1">Putative acetoacetate decarboxylase domain protein</fullName>
    </submittedName>
</protein>
<comment type="caution">
    <text evidence="1">The sequence shown here is derived from an EMBL/GenBank/DDBJ whole genome shotgun (WGS) entry which is preliminary data.</text>
</comment>
<organism evidence="1 2">
    <name type="scientific">Mycobacterium intracellulare 1956</name>
    <dbReference type="NCBI Taxonomy" id="1299331"/>
    <lineage>
        <taxon>Bacteria</taxon>
        <taxon>Bacillati</taxon>
        <taxon>Actinomycetota</taxon>
        <taxon>Actinomycetes</taxon>
        <taxon>Mycobacteriales</taxon>
        <taxon>Mycobacteriaceae</taxon>
        <taxon>Mycobacterium</taxon>
        <taxon>Mycobacterium avium complex (MAC)</taxon>
    </lineage>
</organism>
<sequence length="58" mass="6766">MADIVVRQIRSITWCRRRTVQVGRIAARVPQEWLLPYVHQRYDDVALLAAPRPEPARA</sequence>
<reference evidence="1 2" key="1">
    <citation type="submission" date="2013-12" db="EMBL/GenBank/DDBJ databases">
        <authorList>
            <person name="Zelazny A."/>
            <person name="Olivier K."/>
            <person name="Holland S."/>
            <person name="Lenaerts A."/>
            <person name="Ordway D."/>
            <person name="DeGroote M.A."/>
            <person name="Parker T."/>
            <person name="Sizemore C."/>
            <person name="Tallon L.J."/>
            <person name="Sadzewicz L.K."/>
            <person name="Sengamalay N."/>
            <person name="Fraser C.M."/>
            <person name="Hine E."/>
            <person name="Shefchek K.A."/>
            <person name="Das S.P."/>
            <person name="Tettelin H."/>
        </authorList>
    </citation>
    <scope>NUCLEOTIDE SEQUENCE [LARGE SCALE GENOMIC DNA]</scope>
    <source>
        <strain evidence="1 2">1956</strain>
    </source>
</reference>
<proteinExistence type="predicted"/>
<dbReference type="PATRIC" id="fig|1299331.3.peg.3464"/>
<dbReference type="AlphaFoldDB" id="X8CH51"/>
<dbReference type="Proteomes" id="UP000020825">
    <property type="component" value="Unassembled WGS sequence"/>
</dbReference>